<feature type="compositionally biased region" description="Basic and acidic residues" evidence="1">
    <location>
        <begin position="321"/>
        <end position="332"/>
    </location>
</feature>
<dbReference type="SUPFAM" id="SSF50729">
    <property type="entry name" value="PH domain-like"/>
    <property type="match status" value="2"/>
</dbReference>
<dbReference type="EMBL" id="BLXT01004325">
    <property type="protein sequence ID" value="GFO11643.1"/>
    <property type="molecule type" value="Genomic_DNA"/>
</dbReference>
<evidence type="ECO:0000313" key="3">
    <source>
        <dbReference type="EMBL" id="GFO11643.1"/>
    </source>
</evidence>
<reference evidence="3 4" key="1">
    <citation type="journal article" date="2021" name="Elife">
        <title>Chloroplast acquisition without the gene transfer in kleptoplastic sea slugs, Plakobranchus ocellatus.</title>
        <authorList>
            <person name="Maeda T."/>
            <person name="Takahashi S."/>
            <person name="Yoshida T."/>
            <person name="Shimamura S."/>
            <person name="Takaki Y."/>
            <person name="Nagai Y."/>
            <person name="Toyoda A."/>
            <person name="Suzuki Y."/>
            <person name="Arimoto A."/>
            <person name="Ishii H."/>
            <person name="Satoh N."/>
            <person name="Nishiyama T."/>
            <person name="Hasebe M."/>
            <person name="Maruyama T."/>
            <person name="Minagawa J."/>
            <person name="Obokata J."/>
            <person name="Shigenobu S."/>
        </authorList>
    </citation>
    <scope>NUCLEOTIDE SEQUENCE [LARGE SCALE GENOMIC DNA]</scope>
</reference>
<dbReference type="Gene3D" id="2.30.29.30">
    <property type="entry name" value="Pleckstrin-homology domain (PH domain)/Phosphotyrosine-binding domain (PTB)"/>
    <property type="match status" value="2"/>
</dbReference>
<dbReference type="AlphaFoldDB" id="A0AAV4AXQ8"/>
<protein>
    <submittedName>
        <fullName evidence="3">TBC1 domain family member 4</fullName>
    </submittedName>
</protein>
<dbReference type="SMART" id="SM00462">
    <property type="entry name" value="PTB"/>
    <property type="match status" value="2"/>
</dbReference>
<feature type="compositionally biased region" description="Polar residues" evidence="1">
    <location>
        <begin position="146"/>
        <end position="161"/>
    </location>
</feature>
<evidence type="ECO:0000259" key="2">
    <source>
        <dbReference type="PROSITE" id="PS01179"/>
    </source>
</evidence>
<dbReference type="PROSITE" id="PS01179">
    <property type="entry name" value="PID"/>
    <property type="match status" value="1"/>
</dbReference>
<dbReference type="Pfam" id="PF00640">
    <property type="entry name" value="PID"/>
    <property type="match status" value="1"/>
</dbReference>
<evidence type="ECO:0000313" key="4">
    <source>
        <dbReference type="Proteomes" id="UP000735302"/>
    </source>
</evidence>
<dbReference type="InterPro" id="IPR011993">
    <property type="entry name" value="PH-like_dom_sf"/>
</dbReference>
<accession>A0AAV4AXQ8</accession>
<organism evidence="3 4">
    <name type="scientific">Plakobranchus ocellatus</name>
    <dbReference type="NCBI Taxonomy" id="259542"/>
    <lineage>
        <taxon>Eukaryota</taxon>
        <taxon>Metazoa</taxon>
        <taxon>Spiralia</taxon>
        <taxon>Lophotrochozoa</taxon>
        <taxon>Mollusca</taxon>
        <taxon>Gastropoda</taxon>
        <taxon>Heterobranchia</taxon>
        <taxon>Euthyneura</taxon>
        <taxon>Panpulmonata</taxon>
        <taxon>Sacoglossa</taxon>
        <taxon>Placobranchoidea</taxon>
        <taxon>Plakobranchidae</taxon>
        <taxon>Plakobranchus</taxon>
    </lineage>
</organism>
<feature type="region of interest" description="Disordered" evidence="1">
    <location>
        <begin position="146"/>
        <end position="169"/>
    </location>
</feature>
<gene>
    <name evidence="3" type="ORF">PoB_003814800</name>
</gene>
<dbReference type="InterPro" id="IPR006020">
    <property type="entry name" value="PTB/PI_dom"/>
</dbReference>
<feature type="compositionally biased region" description="Polar residues" evidence="1">
    <location>
        <begin position="294"/>
        <end position="316"/>
    </location>
</feature>
<sequence>MADKNPCSKDVMAPAIPPKFSVRYLGSRTMNSLYSQTMQPWVMAEMRRKKTGSYEVVIEIVKETLTVQSASPESEESPVQLDHHLKGLTRFAKLHQDPCCFAYLTRYQPNADFECHVYLANAEELIPEIFKAIREASKGILTKALGNSQSTDDAGSEQTPQPVEEETHEQLDAGNSLFEVKYLGHAKVGSKRVTSDLIDSLAETMISLEEDHVMRILEQRERHRMRRRKHHSSGASTDSLPEHVLSHATTDSKVKDETCLNVGKDSVSPLGHSLDATTRRRHFSHQDIPVNRATGLSSENLVATSSPRSGSFSEVSAQAGHYDRQRRASGDSAHFKESHLNRARHPSSDSQDQDEHNAVVMSGRAENQSGLGSGTGIALLHIGQHDLSLLSLDTKANIMESKFSDISFVSQGNHKQDVFGIIVRGTGSTFICYILKCLNDSVVSEVMSTLQAAFTSAYNKSGSHDVGGQSVGRGGGAGGGASQHPVSPQSCPSCPLHQLHRLCQEIHALSSQAAHDLLLKKVHSLPEKDINEIRRKVQDEAPESFEESVEVLMICLHQMCERRQREHVHVSDTAVKVPKLELGLNEEKHTLFEGLRNKARKSLTTSFENLLSRVSQQVFVCWVLQFLSLYCPQFIWQKLCGPIGPARIQGITGATELIGPARPQGITGATELIGLARPQGITGATELIGPARPQGITGATELIGLARSQSITESTELIGLIKSQGITGATELIGLGRFQGITGATEFIGPARPQGGGGVTHLVGQLTTKPEV</sequence>
<feature type="region of interest" description="Disordered" evidence="1">
    <location>
        <begin position="266"/>
        <end position="332"/>
    </location>
</feature>
<name>A0AAV4AXQ8_9GAST</name>
<keyword evidence="4" id="KW-1185">Reference proteome</keyword>
<feature type="domain" description="PID" evidence="2">
    <location>
        <begin position="380"/>
        <end position="460"/>
    </location>
</feature>
<proteinExistence type="predicted"/>
<dbReference type="Proteomes" id="UP000735302">
    <property type="component" value="Unassembled WGS sequence"/>
</dbReference>
<dbReference type="CDD" id="cd00934">
    <property type="entry name" value="PTB"/>
    <property type="match status" value="1"/>
</dbReference>
<comment type="caution">
    <text evidence="3">The sequence shown here is derived from an EMBL/GenBank/DDBJ whole genome shotgun (WGS) entry which is preliminary data.</text>
</comment>
<feature type="region of interest" description="Disordered" evidence="1">
    <location>
        <begin position="337"/>
        <end position="356"/>
    </location>
</feature>
<feature type="region of interest" description="Disordered" evidence="1">
    <location>
        <begin position="460"/>
        <end position="487"/>
    </location>
</feature>
<evidence type="ECO:0000256" key="1">
    <source>
        <dbReference type="SAM" id="MobiDB-lite"/>
    </source>
</evidence>
<feature type="compositionally biased region" description="Gly residues" evidence="1">
    <location>
        <begin position="469"/>
        <end position="481"/>
    </location>
</feature>